<name>I0EQB9_HELCM</name>
<dbReference type="KEGG" id="hcm:HCD_00530"/>
<protein>
    <recommendedName>
        <fullName evidence="1">DNA (cytosine-5-)-methyltransferase</fullName>
        <ecNumber evidence="1">2.1.1.37</ecNumber>
    </recommendedName>
</protein>
<dbReference type="PROSITE" id="PS51679">
    <property type="entry name" value="SAM_MT_C5"/>
    <property type="match status" value="1"/>
</dbReference>
<reference evidence="8 9" key="1">
    <citation type="journal article" date="2013" name="PLoS ONE">
        <title>Sequence Divergence and Conservation in Genomes ofHelicobacter cetorum Strains from a Dolphin and a Whale.</title>
        <authorList>
            <person name="Kersulyte D."/>
            <person name="Rossi M."/>
            <person name="Berg D.E."/>
        </authorList>
    </citation>
    <scope>NUCLEOTIDE SEQUENCE [LARGE SCALE GENOMIC DNA]</scope>
    <source>
        <strain evidence="8 9">MIT 99-5656</strain>
    </source>
</reference>
<keyword evidence="9" id="KW-1185">Reference proteome</keyword>
<comment type="similarity">
    <text evidence="7">Belongs to the class I-like SAM-binding methyltransferase superfamily. C5-methyltransferase family.</text>
</comment>
<dbReference type="HOGENOM" id="CLU_006958_7_2_7"/>
<evidence type="ECO:0000256" key="3">
    <source>
        <dbReference type="ARBA" id="ARBA00022679"/>
    </source>
</evidence>
<organism evidence="8 9">
    <name type="scientific">Helicobacter cetorum (strain ATCC BAA-540 / CCUG 52418 / MIT 99-5656)</name>
    <dbReference type="NCBI Taxonomy" id="1163745"/>
    <lineage>
        <taxon>Bacteria</taxon>
        <taxon>Pseudomonadati</taxon>
        <taxon>Campylobacterota</taxon>
        <taxon>Epsilonproteobacteria</taxon>
        <taxon>Campylobacterales</taxon>
        <taxon>Helicobacteraceae</taxon>
        <taxon>Helicobacter</taxon>
    </lineage>
</organism>
<dbReference type="EC" id="2.1.1.37" evidence="1"/>
<dbReference type="PANTHER" id="PTHR10629:SF52">
    <property type="entry name" value="DNA (CYTOSINE-5)-METHYLTRANSFERASE 1"/>
    <property type="match status" value="1"/>
</dbReference>
<keyword evidence="3 7" id="KW-0808">Transferase</keyword>
<keyword evidence="2 7" id="KW-0489">Methyltransferase</keyword>
<dbReference type="InterPro" id="IPR050390">
    <property type="entry name" value="C5-Methyltransferase"/>
</dbReference>
<keyword evidence="5" id="KW-0680">Restriction system</keyword>
<gene>
    <name evidence="8" type="ordered locus">HCD_00530</name>
</gene>
<dbReference type="EMBL" id="CP003481">
    <property type="protein sequence ID" value="AFI05138.1"/>
    <property type="molecule type" value="Genomic_DNA"/>
</dbReference>
<dbReference type="AlphaFoldDB" id="I0EQB9"/>
<keyword evidence="4 7" id="KW-0949">S-adenosyl-L-methionine</keyword>
<evidence type="ECO:0000256" key="7">
    <source>
        <dbReference type="PROSITE-ProRule" id="PRU01016"/>
    </source>
</evidence>
<evidence type="ECO:0000256" key="2">
    <source>
        <dbReference type="ARBA" id="ARBA00022603"/>
    </source>
</evidence>
<evidence type="ECO:0000256" key="1">
    <source>
        <dbReference type="ARBA" id="ARBA00011975"/>
    </source>
</evidence>
<evidence type="ECO:0000256" key="4">
    <source>
        <dbReference type="ARBA" id="ARBA00022691"/>
    </source>
</evidence>
<dbReference type="Pfam" id="PF00145">
    <property type="entry name" value="DNA_methylase"/>
    <property type="match status" value="1"/>
</dbReference>
<dbReference type="GO" id="GO:0003677">
    <property type="term" value="F:DNA binding"/>
    <property type="evidence" value="ECO:0007669"/>
    <property type="project" value="TreeGrafter"/>
</dbReference>
<dbReference type="PANTHER" id="PTHR10629">
    <property type="entry name" value="CYTOSINE-SPECIFIC METHYLTRANSFERASE"/>
    <property type="match status" value="1"/>
</dbReference>
<evidence type="ECO:0000256" key="5">
    <source>
        <dbReference type="ARBA" id="ARBA00022747"/>
    </source>
</evidence>
<evidence type="ECO:0000313" key="8">
    <source>
        <dbReference type="EMBL" id="AFI05138.1"/>
    </source>
</evidence>
<dbReference type="SUPFAM" id="SSF53335">
    <property type="entry name" value="S-adenosyl-L-methionine-dependent methyltransferases"/>
    <property type="match status" value="1"/>
</dbReference>
<dbReference type="STRING" id="1163745.HCD_00530"/>
<sequence>MAYNICEFFVGAGGSHLGFMQQGFKTLYVNDIDENALKTLLYNNKELKNAIVDKTSITEIDPKNLQAQIKQEIDVIFAGIVCKSFSLAGERSPNDKRNYFYRYYLEIVKTLRPKISIIENVKGMLNAKILTQDTDPKILQEVDILYQELENYKGKKDRIKKKERHN</sequence>
<dbReference type="Proteomes" id="UP000005013">
    <property type="component" value="Chromosome"/>
</dbReference>
<dbReference type="GO" id="GO:0032259">
    <property type="term" value="P:methylation"/>
    <property type="evidence" value="ECO:0007669"/>
    <property type="project" value="UniProtKB-KW"/>
</dbReference>
<dbReference type="GO" id="GO:0009307">
    <property type="term" value="P:DNA restriction-modification system"/>
    <property type="evidence" value="ECO:0007669"/>
    <property type="project" value="UniProtKB-KW"/>
</dbReference>
<accession>I0EQB9</accession>
<evidence type="ECO:0000256" key="6">
    <source>
        <dbReference type="ARBA" id="ARBA00047422"/>
    </source>
</evidence>
<dbReference type="eggNOG" id="COG0270">
    <property type="taxonomic scope" value="Bacteria"/>
</dbReference>
<comment type="catalytic activity">
    <reaction evidence="6">
        <text>a 2'-deoxycytidine in DNA + S-adenosyl-L-methionine = a 5-methyl-2'-deoxycytidine in DNA + S-adenosyl-L-homocysteine + H(+)</text>
        <dbReference type="Rhea" id="RHEA:13681"/>
        <dbReference type="Rhea" id="RHEA-COMP:11369"/>
        <dbReference type="Rhea" id="RHEA-COMP:11370"/>
        <dbReference type="ChEBI" id="CHEBI:15378"/>
        <dbReference type="ChEBI" id="CHEBI:57856"/>
        <dbReference type="ChEBI" id="CHEBI:59789"/>
        <dbReference type="ChEBI" id="CHEBI:85452"/>
        <dbReference type="ChEBI" id="CHEBI:85454"/>
        <dbReference type="EC" id="2.1.1.37"/>
    </reaction>
</comment>
<dbReference type="OrthoDB" id="9813719at2"/>
<dbReference type="GO" id="GO:0044027">
    <property type="term" value="P:negative regulation of gene expression via chromosomal CpG island methylation"/>
    <property type="evidence" value="ECO:0007669"/>
    <property type="project" value="TreeGrafter"/>
</dbReference>
<dbReference type="InterPro" id="IPR029063">
    <property type="entry name" value="SAM-dependent_MTases_sf"/>
</dbReference>
<dbReference type="Gene3D" id="3.40.50.150">
    <property type="entry name" value="Vaccinia Virus protein VP39"/>
    <property type="match status" value="1"/>
</dbReference>
<dbReference type="InterPro" id="IPR001525">
    <property type="entry name" value="C5_MeTfrase"/>
</dbReference>
<evidence type="ECO:0000313" key="9">
    <source>
        <dbReference type="Proteomes" id="UP000005013"/>
    </source>
</evidence>
<dbReference type="GO" id="GO:0003886">
    <property type="term" value="F:DNA (cytosine-5-)-methyltransferase activity"/>
    <property type="evidence" value="ECO:0007669"/>
    <property type="project" value="UniProtKB-EC"/>
</dbReference>
<dbReference type="PATRIC" id="fig|1163745.3.peg.116"/>
<dbReference type="PRINTS" id="PR00105">
    <property type="entry name" value="C5METTRFRASE"/>
</dbReference>
<proteinExistence type="inferred from homology"/>
<feature type="active site" evidence="7">
    <location>
        <position position="82"/>
    </location>
</feature>